<evidence type="ECO:0000313" key="2">
    <source>
        <dbReference type="EMBL" id="CAD8461803.1"/>
    </source>
</evidence>
<feature type="compositionally biased region" description="Pro residues" evidence="1">
    <location>
        <begin position="341"/>
        <end position="373"/>
    </location>
</feature>
<proteinExistence type="predicted"/>
<protein>
    <submittedName>
        <fullName evidence="2">Uncharacterized protein</fullName>
    </submittedName>
</protein>
<name>A0A7S0DQK3_9EUKA</name>
<dbReference type="AlphaFoldDB" id="A0A7S0DQK3"/>
<dbReference type="EMBL" id="HBEM01030475">
    <property type="protein sequence ID" value="CAD8461803.1"/>
    <property type="molecule type" value="Transcribed_RNA"/>
</dbReference>
<accession>A0A7S0DQK3</accession>
<evidence type="ECO:0000256" key="1">
    <source>
        <dbReference type="SAM" id="MobiDB-lite"/>
    </source>
</evidence>
<reference evidence="2" key="1">
    <citation type="submission" date="2021-01" db="EMBL/GenBank/DDBJ databases">
        <authorList>
            <person name="Corre E."/>
            <person name="Pelletier E."/>
            <person name="Niang G."/>
            <person name="Scheremetjew M."/>
            <person name="Finn R."/>
            <person name="Kale V."/>
            <person name="Holt S."/>
            <person name="Cochrane G."/>
            <person name="Meng A."/>
            <person name="Brown T."/>
            <person name="Cohen L."/>
        </authorList>
    </citation>
    <scope>NUCLEOTIDE SEQUENCE</scope>
    <source>
        <strain evidence="2">CCMP2058</strain>
    </source>
</reference>
<feature type="region of interest" description="Disordered" evidence="1">
    <location>
        <begin position="317"/>
        <end position="379"/>
    </location>
</feature>
<feature type="compositionally biased region" description="Basic and acidic residues" evidence="1">
    <location>
        <begin position="245"/>
        <end position="262"/>
    </location>
</feature>
<gene>
    <name evidence="2" type="ORF">LAMO00422_LOCUS20763</name>
</gene>
<sequence>MGELCVNAESAWVSKVEGLSRRLEKAQKVIIRVQSEHLRVMSSRSKALASVENLQRALADVKLNASREYTQLRNLKDQNESMFEAKMGMVVSKCDDLTRALAQAAHREKALRHNQQQDKTLAEGRFCSLKASHEATQREAYRLERELKASTLLSKNLQSQLEEAREEILSGERERERFESEIEILQEEMAKTTQEIQQRSSSESLLMDRVVKMEEANQDLVRTLQEAKQFQLHLRNQLDEKEAQLSDARRCQEEAETRENAQRRSAGMIREQMKAVQTKYEGMCVRLEQEASYVAEMNEQLKSKDERIRHIRRKIILLQQNKGKPHSQTNPQPRPLNSQPQPQPQPQAQPQAQPQPQPQPQPQSPTSPNPSPKPLCNAV</sequence>
<feature type="region of interest" description="Disordered" evidence="1">
    <location>
        <begin position="245"/>
        <end position="269"/>
    </location>
</feature>
<feature type="compositionally biased region" description="Polar residues" evidence="1">
    <location>
        <begin position="318"/>
        <end position="330"/>
    </location>
</feature>
<organism evidence="2">
    <name type="scientific">Amorphochlora amoebiformis</name>
    <dbReference type="NCBI Taxonomy" id="1561963"/>
    <lineage>
        <taxon>Eukaryota</taxon>
        <taxon>Sar</taxon>
        <taxon>Rhizaria</taxon>
        <taxon>Cercozoa</taxon>
        <taxon>Chlorarachniophyceae</taxon>
        <taxon>Amorphochlora</taxon>
    </lineage>
</organism>